<dbReference type="Gene3D" id="3.40.630.30">
    <property type="match status" value="1"/>
</dbReference>
<evidence type="ECO:0000259" key="1">
    <source>
        <dbReference type="PROSITE" id="PS51186"/>
    </source>
</evidence>
<evidence type="ECO:0000313" key="3">
    <source>
        <dbReference type="Proteomes" id="UP000239209"/>
    </source>
</evidence>
<dbReference type="GO" id="GO:0016747">
    <property type="term" value="F:acyltransferase activity, transferring groups other than amino-acyl groups"/>
    <property type="evidence" value="ECO:0007669"/>
    <property type="project" value="InterPro"/>
</dbReference>
<proteinExistence type="predicted"/>
<name>A0A2T0SAS5_9ACTN</name>
<reference evidence="2 3" key="1">
    <citation type="submission" date="2018-03" db="EMBL/GenBank/DDBJ databases">
        <title>Genomic Encyclopedia of Archaeal and Bacterial Type Strains, Phase II (KMG-II): from individual species to whole genera.</title>
        <authorList>
            <person name="Goeker M."/>
        </authorList>
    </citation>
    <scope>NUCLEOTIDE SEQUENCE [LARGE SCALE GENOMIC DNA]</scope>
    <source>
        <strain evidence="2 3">DSM 45348</strain>
    </source>
</reference>
<accession>A0A2T0SAS5</accession>
<organism evidence="2 3">
    <name type="scientific">Pseudosporangium ferrugineum</name>
    <dbReference type="NCBI Taxonomy" id="439699"/>
    <lineage>
        <taxon>Bacteria</taxon>
        <taxon>Bacillati</taxon>
        <taxon>Actinomycetota</taxon>
        <taxon>Actinomycetes</taxon>
        <taxon>Micromonosporales</taxon>
        <taxon>Micromonosporaceae</taxon>
        <taxon>Pseudosporangium</taxon>
    </lineage>
</organism>
<dbReference type="Proteomes" id="UP000239209">
    <property type="component" value="Unassembled WGS sequence"/>
</dbReference>
<dbReference type="AlphaFoldDB" id="A0A2T0SAS5"/>
<evidence type="ECO:0000313" key="2">
    <source>
        <dbReference type="EMBL" id="PRY30520.1"/>
    </source>
</evidence>
<dbReference type="PROSITE" id="PS51186">
    <property type="entry name" value="GNAT"/>
    <property type="match status" value="1"/>
</dbReference>
<dbReference type="SUPFAM" id="SSF55729">
    <property type="entry name" value="Acyl-CoA N-acyltransferases (Nat)"/>
    <property type="match status" value="1"/>
</dbReference>
<dbReference type="OrthoDB" id="7057833at2"/>
<dbReference type="EMBL" id="PVZG01000004">
    <property type="protein sequence ID" value="PRY30520.1"/>
    <property type="molecule type" value="Genomic_DNA"/>
</dbReference>
<gene>
    <name evidence="2" type="ORF">CLV70_10472</name>
</gene>
<dbReference type="InterPro" id="IPR000182">
    <property type="entry name" value="GNAT_dom"/>
</dbReference>
<sequence>MTSTTPTLRIGVGRADALVAADIVADAFDPLGVIRFLVPDPARRRPVSRAWYELHVQHAIDGAGRVVLTADDSAVAVWFDRTGESSEPGNYAKRLAALVGADLPQFEHLDRQMENNHPHDPHWHLLFLAVRRGRQRQGLGSMLLHHTHEWLDAQGHAAYLEATDENNEKLYATHGYQPMTPPGIRIADGVPPLRRMWRPARNG</sequence>
<dbReference type="Pfam" id="PF00583">
    <property type="entry name" value="Acetyltransf_1"/>
    <property type="match status" value="1"/>
</dbReference>
<protein>
    <submittedName>
        <fullName evidence="2">Acetyltransferase (GNAT) family protein</fullName>
    </submittedName>
</protein>
<keyword evidence="2" id="KW-0808">Transferase</keyword>
<feature type="domain" description="N-acetyltransferase" evidence="1">
    <location>
        <begin position="117"/>
        <end position="201"/>
    </location>
</feature>
<dbReference type="PANTHER" id="PTHR42791">
    <property type="entry name" value="GNAT FAMILY ACETYLTRANSFERASE"/>
    <property type="match status" value="1"/>
</dbReference>
<dbReference type="CDD" id="cd04301">
    <property type="entry name" value="NAT_SF"/>
    <property type="match status" value="1"/>
</dbReference>
<dbReference type="PANTHER" id="PTHR42791:SF1">
    <property type="entry name" value="N-ACETYLTRANSFERASE DOMAIN-CONTAINING PROTEIN"/>
    <property type="match status" value="1"/>
</dbReference>
<dbReference type="RefSeq" id="WP_106126160.1">
    <property type="nucleotide sequence ID" value="NZ_PVZG01000004.1"/>
</dbReference>
<dbReference type="InterPro" id="IPR016181">
    <property type="entry name" value="Acyl_CoA_acyltransferase"/>
</dbReference>
<keyword evidence="3" id="KW-1185">Reference proteome</keyword>
<dbReference type="InterPro" id="IPR052523">
    <property type="entry name" value="Trichothecene_AcTrans"/>
</dbReference>
<comment type="caution">
    <text evidence="2">The sequence shown here is derived from an EMBL/GenBank/DDBJ whole genome shotgun (WGS) entry which is preliminary data.</text>
</comment>